<evidence type="ECO:0000313" key="2">
    <source>
        <dbReference type="EMBL" id="TMQ47227.1"/>
    </source>
</evidence>
<feature type="non-terminal residue" evidence="2">
    <location>
        <position position="222"/>
    </location>
</feature>
<keyword evidence="1" id="KW-0732">Signal</keyword>
<dbReference type="Proteomes" id="UP000317716">
    <property type="component" value="Unassembled WGS sequence"/>
</dbReference>
<protein>
    <submittedName>
        <fullName evidence="2">Uncharacterized protein</fullName>
    </submittedName>
</protein>
<gene>
    <name evidence="2" type="ORF">E6K72_14200</name>
</gene>
<dbReference type="SUPFAM" id="SSF89372">
    <property type="entry name" value="Fucose-specific lectin"/>
    <property type="match status" value="1"/>
</dbReference>
<sequence length="222" mass="22745">MTRRRLTLCAAVAALLLAWRSAAIAGTPAPPPLAASIPDGAGGTIVVWEEFRSATNYDIYAQKLNAAGVTQWATGGVVVCAAADRQQSPQLVSDGAGGAIVAWLDSRSGAVHVYAQRVNAAGAPQWTPDGVALCTAANSESGAQITSDGAGGAIVVWEDGRGSSHDIYARRVDAAGVPQWTLDGVALCTAPRDQVTPQVASDGAGGAIVTWSDNRFIADYDI</sequence>
<dbReference type="EMBL" id="VBOS01000543">
    <property type="protein sequence ID" value="TMQ47227.1"/>
    <property type="molecule type" value="Genomic_DNA"/>
</dbReference>
<accession>A0A538S765</accession>
<reference evidence="2 3" key="1">
    <citation type="journal article" date="2019" name="Nat. Microbiol.">
        <title>Mediterranean grassland soil C-N compound turnover is dependent on rainfall and depth, and is mediated by genomically divergent microorganisms.</title>
        <authorList>
            <person name="Diamond S."/>
            <person name="Andeer P.F."/>
            <person name="Li Z."/>
            <person name="Crits-Christoph A."/>
            <person name="Burstein D."/>
            <person name="Anantharaman K."/>
            <person name="Lane K.R."/>
            <person name="Thomas B.C."/>
            <person name="Pan C."/>
            <person name="Northen T.R."/>
            <person name="Banfield J.F."/>
        </authorList>
    </citation>
    <scope>NUCLEOTIDE SEQUENCE [LARGE SCALE GENOMIC DNA]</scope>
    <source>
        <strain evidence="2">WS_2</strain>
    </source>
</reference>
<evidence type="ECO:0000256" key="1">
    <source>
        <dbReference type="SAM" id="SignalP"/>
    </source>
</evidence>
<evidence type="ECO:0000313" key="3">
    <source>
        <dbReference type="Proteomes" id="UP000317716"/>
    </source>
</evidence>
<proteinExistence type="predicted"/>
<comment type="caution">
    <text evidence="2">The sequence shown here is derived from an EMBL/GenBank/DDBJ whole genome shotgun (WGS) entry which is preliminary data.</text>
</comment>
<dbReference type="AlphaFoldDB" id="A0A538S765"/>
<name>A0A538S765_UNCEI</name>
<feature type="signal peptide" evidence="1">
    <location>
        <begin position="1"/>
        <end position="25"/>
    </location>
</feature>
<feature type="chain" id="PRO_5022116799" evidence="1">
    <location>
        <begin position="26"/>
        <end position="222"/>
    </location>
</feature>
<organism evidence="2 3">
    <name type="scientific">Eiseniibacteriota bacterium</name>
    <dbReference type="NCBI Taxonomy" id="2212470"/>
    <lineage>
        <taxon>Bacteria</taxon>
        <taxon>Candidatus Eiseniibacteriota</taxon>
    </lineage>
</organism>